<evidence type="ECO:0000256" key="7">
    <source>
        <dbReference type="PROSITE-ProRule" id="PRU00043"/>
    </source>
</evidence>
<keyword evidence="4 7" id="KW-0106">Calcium</keyword>
<dbReference type="PANTHER" id="PTHR24026">
    <property type="entry name" value="FAT ATYPICAL CADHERIN-RELATED"/>
    <property type="match status" value="1"/>
</dbReference>
<keyword evidence="5" id="KW-1133">Transmembrane helix</keyword>
<dbReference type="PANTHER" id="PTHR24026:SF126">
    <property type="entry name" value="PROTOCADHERIN FAT 4"/>
    <property type="match status" value="1"/>
</dbReference>
<dbReference type="Gene3D" id="2.60.40.60">
    <property type="entry name" value="Cadherins"/>
    <property type="match status" value="4"/>
</dbReference>
<gene>
    <name evidence="9" type="ORF">OESDEN_10920</name>
</gene>
<dbReference type="InterPro" id="IPR020894">
    <property type="entry name" value="Cadherin_CS"/>
</dbReference>
<feature type="domain" description="Cadherin" evidence="8">
    <location>
        <begin position="408"/>
        <end position="521"/>
    </location>
</feature>
<dbReference type="AlphaFoldDB" id="A0A0B1SWB7"/>
<feature type="domain" description="Cadherin" evidence="8">
    <location>
        <begin position="116"/>
        <end position="214"/>
    </location>
</feature>
<reference evidence="9 10" key="1">
    <citation type="submission" date="2014-03" db="EMBL/GenBank/DDBJ databases">
        <title>Draft genome of the hookworm Oesophagostomum dentatum.</title>
        <authorList>
            <person name="Mitreva M."/>
        </authorList>
    </citation>
    <scope>NUCLEOTIDE SEQUENCE [LARGE SCALE GENOMIC DNA]</scope>
    <source>
        <strain evidence="9 10">OD-Hann</strain>
    </source>
</reference>
<dbReference type="PROSITE" id="PS00232">
    <property type="entry name" value="CADHERIN_1"/>
    <property type="match status" value="2"/>
</dbReference>
<dbReference type="CDD" id="cd11304">
    <property type="entry name" value="Cadherin_repeat"/>
    <property type="match status" value="4"/>
</dbReference>
<dbReference type="OrthoDB" id="6252479at2759"/>
<keyword evidence="3" id="KW-0677">Repeat</keyword>
<dbReference type="InterPro" id="IPR015919">
    <property type="entry name" value="Cadherin-like_sf"/>
</dbReference>
<dbReference type="GO" id="GO:0005509">
    <property type="term" value="F:calcium ion binding"/>
    <property type="evidence" value="ECO:0007669"/>
    <property type="project" value="UniProtKB-UniRule"/>
</dbReference>
<evidence type="ECO:0000313" key="9">
    <source>
        <dbReference type="EMBL" id="KHJ89259.1"/>
    </source>
</evidence>
<evidence type="ECO:0000256" key="3">
    <source>
        <dbReference type="ARBA" id="ARBA00022737"/>
    </source>
</evidence>
<dbReference type="GO" id="GO:0007156">
    <property type="term" value="P:homophilic cell adhesion via plasma membrane adhesion molecules"/>
    <property type="evidence" value="ECO:0007669"/>
    <property type="project" value="InterPro"/>
</dbReference>
<evidence type="ECO:0000256" key="2">
    <source>
        <dbReference type="ARBA" id="ARBA00022692"/>
    </source>
</evidence>
<dbReference type="SMART" id="SM00112">
    <property type="entry name" value="CA"/>
    <property type="match status" value="4"/>
</dbReference>
<keyword evidence="2" id="KW-0812">Transmembrane</keyword>
<dbReference type="SUPFAM" id="SSF49313">
    <property type="entry name" value="Cadherin-like"/>
    <property type="match status" value="4"/>
</dbReference>
<evidence type="ECO:0000256" key="5">
    <source>
        <dbReference type="ARBA" id="ARBA00022989"/>
    </source>
</evidence>
<dbReference type="PRINTS" id="PR00205">
    <property type="entry name" value="CADHERIN"/>
</dbReference>
<sequence>MVEDQNDNSPVFDKVIYIAEILENSDAQQLVCVSASDSDLGKNAKISYSIASGNSAEAFTIDSSTGCIKTTRSLDREEISNYRLTVLATDHGVPPLSAMAIVKVEVLDEDDNAPKFSHLFHAEVYEDLKVSLPVLLISATDPDEHDNHTFSIDNETDTPFLIDNRTGQIWLRENLDREKESSYRLRVRVSDGTWTVQTGAAISVLDINDNAPVFEKDQYVFIVNGSRAGQSVGRIHAFDADDGINGVVSYRFEQDVRFLSIDAVSGDVRLLEVADRDVTTAIVTAQDNGVPVMTSTASVTVVFPSKRAPDCEIAVNVGTLNGTRLGRLDDYCSWITDAKESNATRQFFSDHSYVKIDGEGNLLTSRDFPEGTDDVIIDLITELENGSAVLRAVKLEMSQGNKNSPQFVEKIFHFTVSEDLTKGHLVGTVNATDADVGLSGKISYSMQSDRDVPLLIHSNGSIMVSGILDYELKKRYILIAEADFCSAAHFVLFLKIYQDQISASAQVVVDLLDVNDNPPMLEDKDLIYAVTSADDVICPAVSDIDTPNADLEFFIDSSETVTVTHQGCMKINGTVPAVINWTTSDDNQSVTARVKFLDMIPRKPDIRDEDVTISENSVDDTVVASYANAIFAEHSDQLSAESKDIKVKGGRGVHNETRKVYAKAKFGRVLRSSKLTVTSLPVAPSPVFAKPLYTFNISNDAPRNTIIHNFGMTVPADCRLEIVSGNRGNTFCILKNGSLALCGRLRHQRCSIPIEVICGNRTRSRSEILVTVHNTVAKNIPMVSFVRENLASAVIGQLSEEHGKKFSYHIGDKRTRERHLLRRNVRVHERICWHRLLVEGLWHCHRTEAQEKQRKCKEKDDTGARSM</sequence>
<name>A0A0B1SWB7_OESDE</name>
<evidence type="ECO:0000256" key="6">
    <source>
        <dbReference type="ARBA" id="ARBA00023136"/>
    </source>
</evidence>
<accession>A0A0B1SWB7</accession>
<dbReference type="InterPro" id="IPR002126">
    <property type="entry name" value="Cadherin-like_dom"/>
</dbReference>
<feature type="domain" description="Cadherin" evidence="8">
    <location>
        <begin position="13"/>
        <end position="116"/>
    </location>
</feature>
<feature type="domain" description="Cadherin" evidence="8">
    <location>
        <begin position="214"/>
        <end position="301"/>
    </location>
</feature>
<comment type="subcellular location">
    <subcellularLocation>
        <location evidence="1">Membrane</location>
    </subcellularLocation>
</comment>
<evidence type="ECO:0000256" key="1">
    <source>
        <dbReference type="ARBA" id="ARBA00004370"/>
    </source>
</evidence>
<dbReference type="EMBL" id="KN554474">
    <property type="protein sequence ID" value="KHJ89259.1"/>
    <property type="molecule type" value="Genomic_DNA"/>
</dbReference>
<dbReference type="Pfam" id="PF00028">
    <property type="entry name" value="Cadherin"/>
    <property type="match status" value="4"/>
</dbReference>
<keyword evidence="10" id="KW-1185">Reference proteome</keyword>
<keyword evidence="6" id="KW-0472">Membrane</keyword>
<organism evidence="9 10">
    <name type="scientific">Oesophagostomum dentatum</name>
    <name type="common">Nodular worm</name>
    <dbReference type="NCBI Taxonomy" id="61180"/>
    <lineage>
        <taxon>Eukaryota</taxon>
        <taxon>Metazoa</taxon>
        <taxon>Ecdysozoa</taxon>
        <taxon>Nematoda</taxon>
        <taxon>Chromadorea</taxon>
        <taxon>Rhabditida</taxon>
        <taxon>Rhabditina</taxon>
        <taxon>Rhabditomorpha</taxon>
        <taxon>Strongyloidea</taxon>
        <taxon>Strongylidae</taxon>
        <taxon>Oesophagostomum</taxon>
    </lineage>
</organism>
<protein>
    <submittedName>
        <fullName evidence="9">Cadherin domain protein</fullName>
    </submittedName>
</protein>
<proteinExistence type="predicted"/>
<evidence type="ECO:0000259" key="8">
    <source>
        <dbReference type="PROSITE" id="PS50268"/>
    </source>
</evidence>
<dbReference type="Proteomes" id="UP000053660">
    <property type="component" value="Unassembled WGS sequence"/>
</dbReference>
<dbReference type="PROSITE" id="PS50268">
    <property type="entry name" value="CADHERIN_2"/>
    <property type="match status" value="4"/>
</dbReference>
<dbReference type="GO" id="GO:0005886">
    <property type="term" value="C:plasma membrane"/>
    <property type="evidence" value="ECO:0007669"/>
    <property type="project" value="UniProtKB-SubCell"/>
</dbReference>
<evidence type="ECO:0000313" key="10">
    <source>
        <dbReference type="Proteomes" id="UP000053660"/>
    </source>
</evidence>
<evidence type="ECO:0000256" key="4">
    <source>
        <dbReference type="ARBA" id="ARBA00022837"/>
    </source>
</evidence>
<dbReference type="FunFam" id="2.60.40.60:FF:000181">
    <property type="entry name" value="Predicted protein"/>
    <property type="match status" value="1"/>
</dbReference>